<proteinExistence type="predicted"/>
<dbReference type="EMBL" id="JAUSWA010000008">
    <property type="protein sequence ID" value="MDQ0493545.1"/>
    <property type="molecule type" value="Genomic_DNA"/>
</dbReference>
<gene>
    <name evidence="2" type="ORF">QOZ95_001703</name>
</gene>
<evidence type="ECO:0000313" key="2">
    <source>
        <dbReference type="EMBL" id="MDQ0493545.1"/>
    </source>
</evidence>
<evidence type="ECO:0000313" key="3">
    <source>
        <dbReference type="Proteomes" id="UP001242811"/>
    </source>
</evidence>
<sequence>MIGLEHIVKVYNGTYKKLAEKLGISSPTIMGWLSKKRPIPKSKLEALSKMFGIDEEYFHKELNEVEKVQIELEYLNRLSKKNSMLIPDVVQDDEGIQHEIMVMFDPHEHEIRAKYEELAIQKLLLRLKGVLYNESFSSDFSLDFHFNLLKGVCDILEEDNYFQVTDRGIEIEGNSSQVTAIQTLVYILNNENKLAFGHREENAFTLELEALLHKYKLLSPSHVLGIKEDPFFKDVDH</sequence>
<dbReference type="Gene3D" id="1.10.260.40">
    <property type="entry name" value="lambda repressor-like DNA-binding domains"/>
    <property type="match status" value="1"/>
</dbReference>
<organism evidence="2 3">
    <name type="scientific">Paenibacillus brasilensis</name>
    <dbReference type="NCBI Taxonomy" id="128574"/>
    <lineage>
        <taxon>Bacteria</taxon>
        <taxon>Bacillati</taxon>
        <taxon>Bacillota</taxon>
        <taxon>Bacilli</taxon>
        <taxon>Bacillales</taxon>
        <taxon>Paenibacillaceae</taxon>
        <taxon>Paenibacillus</taxon>
    </lineage>
</organism>
<dbReference type="InterPro" id="IPR010982">
    <property type="entry name" value="Lambda_DNA-bd_dom_sf"/>
</dbReference>
<dbReference type="SUPFAM" id="SSF47413">
    <property type="entry name" value="lambda repressor-like DNA-binding domains"/>
    <property type="match status" value="1"/>
</dbReference>
<dbReference type="Proteomes" id="UP001242811">
    <property type="component" value="Unassembled WGS sequence"/>
</dbReference>
<dbReference type="PROSITE" id="PS50943">
    <property type="entry name" value="HTH_CROC1"/>
    <property type="match status" value="1"/>
</dbReference>
<dbReference type="RefSeq" id="WP_167518729.1">
    <property type="nucleotide sequence ID" value="NZ_CP045298.1"/>
</dbReference>
<reference evidence="2 3" key="1">
    <citation type="submission" date="2023-07" db="EMBL/GenBank/DDBJ databases">
        <title>Genomic Encyclopedia of Type Strains, Phase IV (KMG-IV): sequencing the most valuable type-strain genomes for metagenomic binning, comparative biology and taxonomic classification.</title>
        <authorList>
            <person name="Goeker M."/>
        </authorList>
    </citation>
    <scope>NUCLEOTIDE SEQUENCE [LARGE SCALE GENOMIC DNA]</scope>
    <source>
        <strain evidence="2 3">DSM 14914</strain>
    </source>
</reference>
<accession>A0ABU0KVX7</accession>
<protein>
    <submittedName>
        <fullName evidence="2">Transcriptional regulator with XRE-family HTH domain</fullName>
    </submittedName>
</protein>
<comment type="caution">
    <text evidence="2">The sequence shown here is derived from an EMBL/GenBank/DDBJ whole genome shotgun (WGS) entry which is preliminary data.</text>
</comment>
<feature type="domain" description="HTH cro/C1-type" evidence="1">
    <location>
        <begin position="16"/>
        <end position="58"/>
    </location>
</feature>
<dbReference type="Pfam" id="PF01381">
    <property type="entry name" value="HTH_3"/>
    <property type="match status" value="1"/>
</dbReference>
<name>A0ABU0KVX7_9BACL</name>
<keyword evidence="3" id="KW-1185">Reference proteome</keyword>
<dbReference type="CDD" id="cd00093">
    <property type="entry name" value="HTH_XRE"/>
    <property type="match status" value="1"/>
</dbReference>
<dbReference type="InterPro" id="IPR001387">
    <property type="entry name" value="Cro/C1-type_HTH"/>
</dbReference>
<evidence type="ECO:0000259" key="1">
    <source>
        <dbReference type="PROSITE" id="PS50943"/>
    </source>
</evidence>